<feature type="domain" description="SET" evidence="1">
    <location>
        <begin position="70"/>
        <end position="127"/>
    </location>
</feature>
<evidence type="ECO:0000259" key="1">
    <source>
        <dbReference type="Pfam" id="PF00856"/>
    </source>
</evidence>
<proteinExistence type="predicted"/>
<dbReference type="Gene3D" id="2.170.270.10">
    <property type="entry name" value="SET domain"/>
    <property type="match status" value="1"/>
</dbReference>
<dbReference type="InParanoid" id="A8XMA7"/>
<dbReference type="CTD" id="8587368"/>
<dbReference type="Pfam" id="PF00856">
    <property type="entry name" value="SET"/>
    <property type="match status" value="1"/>
</dbReference>
<dbReference type="AlphaFoldDB" id="A8XMA7"/>
<evidence type="ECO:0000313" key="2">
    <source>
        <dbReference type="EMBL" id="CAP33782.1"/>
    </source>
</evidence>
<reference evidence="2 3" key="2">
    <citation type="journal article" date="2011" name="PLoS Genet.">
        <title>Caenorhabditis briggsae recombinant inbred line genotypes reveal inter-strain incompatibility and the evolution of recombination.</title>
        <authorList>
            <person name="Ross J.A."/>
            <person name="Koboldt D.C."/>
            <person name="Staisch J.E."/>
            <person name="Chamberlin H.M."/>
            <person name="Gupta B.P."/>
            <person name="Miller R.D."/>
            <person name="Baird S.E."/>
            <person name="Haag E.S."/>
        </authorList>
    </citation>
    <scope>NUCLEOTIDE SEQUENCE [LARGE SCALE GENOMIC DNA]</scope>
    <source>
        <strain evidence="2 3">AF16</strain>
    </source>
</reference>
<dbReference type="GeneID" id="8587368"/>
<organism evidence="2 3">
    <name type="scientific">Caenorhabditis briggsae</name>
    <dbReference type="NCBI Taxonomy" id="6238"/>
    <lineage>
        <taxon>Eukaryota</taxon>
        <taxon>Metazoa</taxon>
        <taxon>Ecdysozoa</taxon>
        <taxon>Nematoda</taxon>
        <taxon>Chromadorea</taxon>
        <taxon>Rhabditida</taxon>
        <taxon>Rhabditina</taxon>
        <taxon>Rhabditomorpha</taxon>
        <taxon>Rhabditoidea</taxon>
        <taxon>Rhabditidae</taxon>
        <taxon>Peloderinae</taxon>
        <taxon>Caenorhabditis</taxon>
    </lineage>
</organism>
<keyword evidence="3" id="KW-1185">Reference proteome</keyword>
<name>A8XMA7_CAEBR</name>
<dbReference type="SUPFAM" id="SSF82199">
    <property type="entry name" value="SET domain"/>
    <property type="match status" value="1"/>
</dbReference>
<dbReference type="STRING" id="6238.A8XMA7"/>
<gene>
    <name evidence="2" type="ORF">CBG15433</name>
    <name evidence="2" type="ORF">CBG_15433</name>
</gene>
<dbReference type="HOGENOM" id="CLU_1751344_0_0_1"/>
<dbReference type="RefSeq" id="XP_002645369.1">
    <property type="nucleotide sequence ID" value="XM_002645323.1"/>
</dbReference>
<protein>
    <submittedName>
        <fullName evidence="2">Protein CBG15433</fullName>
    </submittedName>
</protein>
<reference evidence="2 3" key="1">
    <citation type="journal article" date="2003" name="PLoS Biol.">
        <title>The genome sequence of Caenorhabditis briggsae: a platform for comparative genomics.</title>
        <authorList>
            <person name="Stein L.D."/>
            <person name="Bao Z."/>
            <person name="Blasiar D."/>
            <person name="Blumenthal T."/>
            <person name="Brent M.R."/>
            <person name="Chen N."/>
            <person name="Chinwalla A."/>
            <person name="Clarke L."/>
            <person name="Clee C."/>
            <person name="Coghlan A."/>
            <person name="Coulson A."/>
            <person name="D'Eustachio P."/>
            <person name="Fitch D.H."/>
            <person name="Fulton L.A."/>
            <person name="Fulton R.E."/>
            <person name="Griffiths-Jones S."/>
            <person name="Harris T.W."/>
            <person name="Hillier L.W."/>
            <person name="Kamath R."/>
            <person name="Kuwabara P.E."/>
            <person name="Mardis E.R."/>
            <person name="Marra M.A."/>
            <person name="Miner T.L."/>
            <person name="Minx P."/>
            <person name="Mullikin J.C."/>
            <person name="Plumb R.W."/>
            <person name="Rogers J."/>
            <person name="Schein J.E."/>
            <person name="Sohrmann M."/>
            <person name="Spieth J."/>
            <person name="Stajich J.E."/>
            <person name="Wei C."/>
            <person name="Willey D."/>
            <person name="Wilson R.K."/>
            <person name="Durbin R."/>
            <person name="Waterston R.H."/>
        </authorList>
    </citation>
    <scope>NUCLEOTIDE SEQUENCE [LARGE SCALE GENOMIC DNA]</scope>
    <source>
        <strain evidence="2 3">AF16</strain>
    </source>
</reference>
<sequence>MLLLYSICILKCDQECKCPDDSCPNVCNRKEYSESCFTNKRFSYRNQKFRNYGIRIIKQTGPTAVEPSPCDHITEEEKIRRSETCKSKMMPTFLDSGNHAIDATLSGNQAKFVNHSCDPNSAEEWKLHGMAKFRNSLDSSSISLMSQCL</sequence>
<dbReference type="EMBL" id="HE601046">
    <property type="protein sequence ID" value="CAP33782.1"/>
    <property type="molecule type" value="Genomic_DNA"/>
</dbReference>
<accession>A8XMA7</accession>
<dbReference type="KEGG" id="cbr:CBG_15433"/>
<dbReference type="Proteomes" id="UP000008549">
    <property type="component" value="Unassembled WGS sequence"/>
</dbReference>
<evidence type="ECO:0000313" key="3">
    <source>
        <dbReference type="Proteomes" id="UP000008549"/>
    </source>
</evidence>
<dbReference type="InterPro" id="IPR001214">
    <property type="entry name" value="SET_dom"/>
</dbReference>
<dbReference type="InterPro" id="IPR046341">
    <property type="entry name" value="SET_dom_sf"/>
</dbReference>